<gene>
    <name evidence="1" type="ORF">B0I36DRAFT_367270</name>
</gene>
<evidence type="ECO:0000313" key="2">
    <source>
        <dbReference type="Proteomes" id="UP000756346"/>
    </source>
</evidence>
<reference evidence="1" key="1">
    <citation type="journal article" date="2021" name="Nat. Commun.">
        <title>Genetic determinants of endophytism in the Arabidopsis root mycobiome.</title>
        <authorList>
            <person name="Mesny F."/>
            <person name="Miyauchi S."/>
            <person name="Thiergart T."/>
            <person name="Pickel B."/>
            <person name="Atanasova L."/>
            <person name="Karlsson M."/>
            <person name="Huettel B."/>
            <person name="Barry K.W."/>
            <person name="Haridas S."/>
            <person name="Chen C."/>
            <person name="Bauer D."/>
            <person name="Andreopoulos W."/>
            <person name="Pangilinan J."/>
            <person name="LaButti K."/>
            <person name="Riley R."/>
            <person name="Lipzen A."/>
            <person name="Clum A."/>
            <person name="Drula E."/>
            <person name="Henrissat B."/>
            <person name="Kohler A."/>
            <person name="Grigoriev I.V."/>
            <person name="Martin F.M."/>
            <person name="Hacquard S."/>
        </authorList>
    </citation>
    <scope>NUCLEOTIDE SEQUENCE</scope>
    <source>
        <strain evidence="1">MPI-CAGE-CH-0230</strain>
    </source>
</reference>
<comment type="caution">
    <text evidence="1">The sequence shown here is derived from an EMBL/GenBank/DDBJ whole genome shotgun (WGS) entry which is preliminary data.</text>
</comment>
<proteinExistence type="predicted"/>
<dbReference type="RefSeq" id="XP_046006987.1">
    <property type="nucleotide sequence ID" value="XM_046159429.1"/>
</dbReference>
<dbReference type="GeneID" id="70188975"/>
<dbReference type="OrthoDB" id="5275938at2759"/>
<evidence type="ECO:0008006" key="3">
    <source>
        <dbReference type="Google" id="ProtNLM"/>
    </source>
</evidence>
<dbReference type="Proteomes" id="UP000756346">
    <property type="component" value="Unassembled WGS sequence"/>
</dbReference>
<protein>
    <recommendedName>
        <fullName evidence="3">BTB domain-containing protein</fullName>
    </recommendedName>
</protein>
<keyword evidence="2" id="KW-1185">Reference proteome</keyword>
<sequence>MLFGGFAEAAGGNNCDPGKEWVVELAGDAVPAMRAVFNIMHGQSRGLMAVDVDSNTFISRLYDIVVVADKYDCISSLRPYAASWVQSLKAENKDEQALLRLSWIFYQLGHKSKYEDVVTRLIKDVADTKTGNPVADLDLPAVLPPHLLESLHAVRERMLRQLLDPISFSVTALITGERTTSTGCSRDDKLAAQCESYMLGKALRELHKKNLYPVPTAKDMTLSLTALDAVITELAAACSGPRFLDYHGTCRAFKPPLRTFGVEWGCRNLKRTTYATEYKYTVDVSELRHITTQAGRTGVDIFGPAELLASHKAPFFGAS</sequence>
<evidence type="ECO:0000313" key="1">
    <source>
        <dbReference type="EMBL" id="KAH7020786.1"/>
    </source>
</evidence>
<organism evidence="1 2">
    <name type="scientific">Microdochium trichocladiopsis</name>
    <dbReference type="NCBI Taxonomy" id="1682393"/>
    <lineage>
        <taxon>Eukaryota</taxon>
        <taxon>Fungi</taxon>
        <taxon>Dikarya</taxon>
        <taxon>Ascomycota</taxon>
        <taxon>Pezizomycotina</taxon>
        <taxon>Sordariomycetes</taxon>
        <taxon>Xylariomycetidae</taxon>
        <taxon>Xylariales</taxon>
        <taxon>Microdochiaceae</taxon>
        <taxon>Microdochium</taxon>
    </lineage>
</organism>
<name>A0A9P9BK40_9PEZI</name>
<accession>A0A9P9BK40</accession>
<dbReference type="AlphaFoldDB" id="A0A9P9BK40"/>
<dbReference type="EMBL" id="JAGTJQ010000010">
    <property type="protein sequence ID" value="KAH7020786.1"/>
    <property type="molecule type" value="Genomic_DNA"/>
</dbReference>